<dbReference type="GO" id="GO:0046872">
    <property type="term" value="F:metal ion binding"/>
    <property type="evidence" value="ECO:0007669"/>
    <property type="project" value="InterPro"/>
</dbReference>
<dbReference type="Pfam" id="PF05193">
    <property type="entry name" value="Peptidase_M16_C"/>
    <property type="match status" value="1"/>
</dbReference>
<dbReference type="GO" id="GO:0008233">
    <property type="term" value="F:peptidase activity"/>
    <property type="evidence" value="ECO:0007669"/>
    <property type="project" value="UniProtKB-KW"/>
</dbReference>
<reference evidence="2" key="1">
    <citation type="submission" date="2020-02" db="EMBL/GenBank/DDBJ databases">
        <authorList>
            <person name="Meier V. D."/>
        </authorList>
    </citation>
    <scope>NUCLEOTIDE SEQUENCE</scope>
    <source>
        <strain evidence="2">AVDCRST_MAG89</strain>
    </source>
</reference>
<keyword evidence="2" id="KW-0378">Hydrolase</keyword>
<gene>
    <name evidence="2" type="ORF">AVDCRST_MAG89-4356</name>
</gene>
<dbReference type="InterPro" id="IPR007863">
    <property type="entry name" value="Peptidase_M16_C"/>
</dbReference>
<dbReference type="AlphaFoldDB" id="A0A6J4MWM4"/>
<dbReference type="EMBL" id="CADCTV010000912">
    <property type="protein sequence ID" value="CAA9368636.1"/>
    <property type="molecule type" value="Genomic_DNA"/>
</dbReference>
<protein>
    <submittedName>
        <fullName evidence="2">Probable zinc protease pqqL</fullName>
        <ecNumber evidence="2">3.4.99.-</ecNumber>
    </submittedName>
</protein>
<evidence type="ECO:0000259" key="1">
    <source>
        <dbReference type="Pfam" id="PF05193"/>
    </source>
</evidence>
<accession>A0A6J4MWM4</accession>
<sequence length="252" mass="29070">MFDRMDLHKSFAFFRDRYADASDFTFYFVGRFEPDSIRPLVERYLGGLPSTRRQESWRDVGIRPPTGVIRKTVRRGTEPKARTQMVFSGPVQYDREQLFALRGLADVLEIRLRETLREDLGGTYGVGVRASASREPRPEYRFSIGFGAAPERLEELARETLAVIDSIKQRGPTEAELSKVREAQRRSREINRRENNAWLGQLMTFDRHGWDLRGIMAEPTVRLDAAMVQRAAQLYLNTGNYVQVSLVPENRP</sequence>
<feature type="domain" description="Peptidase M16 C-terminal" evidence="1">
    <location>
        <begin position="14"/>
        <end position="183"/>
    </location>
</feature>
<dbReference type="Gene3D" id="3.30.830.10">
    <property type="entry name" value="Metalloenzyme, LuxS/M16 peptidase-like"/>
    <property type="match status" value="1"/>
</dbReference>
<evidence type="ECO:0000313" key="2">
    <source>
        <dbReference type="EMBL" id="CAA9368636.1"/>
    </source>
</evidence>
<dbReference type="EC" id="3.4.99.-" evidence="2"/>
<proteinExistence type="predicted"/>
<name>A0A6J4MWM4_9BACT</name>
<keyword evidence="2" id="KW-0645">Protease</keyword>
<organism evidence="2">
    <name type="scientific">uncultured Gemmatimonadota bacterium</name>
    <dbReference type="NCBI Taxonomy" id="203437"/>
    <lineage>
        <taxon>Bacteria</taxon>
        <taxon>Pseudomonadati</taxon>
        <taxon>Gemmatimonadota</taxon>
        <taxon>environmental samples</taxon>
    </lineage>
</organism>
<dbReference type="SUPFAM" id="SSF63411">
    <property type="entry name" value="LuxS/MPP-like metallohydrolase"/>
    <property type="match status" value="1"/>
</dbReference>
<dbReference type="InterPro" id="IPR011249">
    <property type="entry name" value="Metalloenz_LuxS/M16"/>
</dbReference>
<dbReference type="GO" id="GO:0006508">
    <property type="term" value="P:proteolysis"/>
    <property type="evidence" value="ECO:0007669"/>
    <property type="project" value="UniProtKB-KW"/>
</dbReference>